<dbReference type="AlphaFoldDB" id="A0A7Y9S884"/>
<accession>A0A7Y9S884</accession>
<dbReference type="CDD" id="cd01127">
    <property type="entry name" value="TrwB_TraG_TraD_VirD4"/>
    <property type="match status" value="1"/>
</dbReference>
<dbReference type="PANTHER" id="PTHR42957:SF1">
    <property type="entry name" value="HELICASE MJ1565-RELATED"/>
    <property type="match status" value="1"/>
</dbReference>
<dbReference type="Pfam" id="PF01935">
    <property type="entry name" value="DUF87"/>
    <property type="match status" value="1"/>
</dbReference>
<keyword evidence="3" id="KW-1185">Reference proteome</keyword>
<organism evidence="2 3">
    <name type="scientific">Psychromicrobium silvestre</name>
    <dbReference type="NCBI Taxonomy" id="1645614"/>
    <lineage>
        <taxon>Bacteria</taxon>
        <taxon>Bacillati</taxon>
        <taxon>Actinomycetota</taxon>
        <taxon>Actinomycetes</taxon>
        <taxon>Micrococcales</taxon>
        <taxon>Micrococcaceae</taxon>
        <taxon>Psychromicrobium</taxon>
    </lineage>
</organism>
<dbReference type="InterPro" id="IPR002789">
    <property type="entry name" value="HerA_central"/>
</dbReference>
<dbReference type="PANTHER" id="PTHR42957">
    <property type="entry name" value="HELICASE MJ1565-RELATED"/>
    <property type="match status" value="1"/>
</dbReference>
<evidence type="ECO:0000259" key="1">
    <source>
        <dbReference type="Pfam" id="PF01935"/>
    </source>
</evidence>
<evidence type="ECO:0000313" key="3">
    <source>
        <dbReference type="Proteomes" id="UP000521748"/>
    </source>
</evidence>
<dbReference type="RefSeq" id="WP_179388830.1">
    <property type="nucleotide sequence ID" value="NZ_JACBYQ010000001.1"/>
</dbReference>
<feature type="domain" description="Helicase HerA central" evidence="1">
    <location>
        <begin position="131"/>
        <end position="421"/>
    </location>
</feature>
<dbReference type="InterPro" id="IPR027417">
    <property type="entry name" value="P-loop_NTPase"/>
</dbReference>
<dbReference type="SUPFAM" id="SSF52540">
    <property type="entry name" value="P-loop containing nucleoside triphosphate hydrolases"/>
    <property type="match status" value="1"/>
</dbReference>
<name>A0A7Y9S884_9MICC</name>
<dbReference type="EMBL" id="JACBYQ010000001">
    <property type="protein sequence ID" value="NYE95152.1"/>
    <property type="molecule type" value="Genomic_DNA"/>
</dbReference>
<dbReference type="Proteomes" id="UP000521748">
    <property type="component" value="Unassembled WGS sequence"/>
</dbReference>
<proteinExistence type="predicted"/>
<gene>
    <name evidence="2" type="ORF">FHU41_001373</name>
</gene>
<protein>
    <recommendedName>
        <fullName evidence="1">Helicase HerA central domain-containing protein</fullName>
    </recommendedName>
</protein>
<dbReference type="Gene3D" id="3.40.50.300">
    <property type="entry name" value="P-loop containing nucleotide triphosphate hydrolases"/>
    <property type="match status" value="2"/>
</dbReference>
<evidence type="ECO:0000313" key="2">
    <source>
        <dbReference type="EMBL" id="NYE95152.1"/>
    </source>
</evidence>
<dbReference type="InterPro" id="IPR008571">
    <property type="entry name" value="HerA-like"/>
</dbReference>
<sequence>MSDNDITDIAKVIAVGPDVIEVEVSSTEEYQNRDVQLEIGSYVQISDDNDSCLVAIVQSFRVKDSLTRQDDAELPTVKFVLSLQPVGRLEDGVFKRGGKQITIPPRRVEIASKSLLEEIYSAVEPEKRFSFGQLVQDENISVYLDGDKFFGKHIGVVGSTGSGKSSTVAAILQEGIRPSTGQTEAGKLNNSHVIIFDLHGEYRSAFPDARAIGVDELKLPYWMMNSEELEEMFIESNEQNSHNQVSQFRNAVIENKKKYAGASGTKISYDSPIYFSLEEVINYLTHLNTEVIGKAPGDGNLPKFKDDGTLVTDRSLHYFEMPRAFVEQSTSAAAKASNGPFNGEFNRFLMRLEGRRNDRRLDFLLAPRNPSDEEFKTGDLSELLSQFMGYGKTKSNVTILDLSGIPFEVLSVVVSLITRLIFTFNFHFKKHRTRGAQELPYLLVYEEAHNYIPQSEGAKYGTVKRAIERIAKEGRKYGISLMIVSQRPSEISETVFSQCNNFVAMRLTNPADQRYVKRLLPDNLGAITDALPSLERQEAIIIGDSVTVPSIVKVNSIVNLPDSHDINFRTEWKQDWLEVEIPDVIENWRG</sequence>
<reference evidence="2 3" key="1">
    <citation type="submission" date="2020-07" db="EMBL/GenBank/DDBJ databases">
        <title>Sequencing the genomes of 1000 actinobacteria strains.</title>
        <authorList>
            <person name="Klenk H.-P."/>
        </authorList>
    </citation>
    <scope>NUCLEOTIDE SEQUENCE [LARGE SCALE GENOMIC DNA]</scope>
    <source>
        <strain evidence="2 3">DSM 102047</strain>
    </source>
</reference>
<comment type="caution">
    <text evidence="2">The sequence shown here is derived from an EMBL/GenBank/DDBJ whole genome shotgun (WGS) entry which is preliminary data.</text>
</comment>